<evidence type="ECO:0000313" key="2">
    <source>
        <dbReference type="Proteomes" id="UP000727962"/>
    </source>
</evidence>
<reference evidence="1" key="1">
    <citation type="submission" date="2020-07" db="EMBL/GenBank/DDBJ databases">
        <title>Huge and variable diversity of episymbiotic CPR bacteria and DPANN archaea in groundwater ecosystems.</title>
        <authorList>
            <person name="He C.Y."/>
            <person name="Keren R."/>
            <person name="Whittaker M."/>
            <person name="Farag I.F."/>
            <person name="Doudna J."/>
            <person name="Cate J.H.D."/>
            <person name="Banfield J.F."/>
        </authorList>
    </citation>
    <scope>NUCLEOTIDE SEQUENCE</scope>
    <source>
        <strain evidence="1">NC_groundwater_17_Pr7_B-0.1um_64_12</strain>
    </source>
</reference>
<evidence type="ECO:0000313" key="1">
    <source>
        <dbReference type="EMBL" id="MBI1757344.1"/>
    </source>
</evidence>
<dbReference type="Proteomes" id="UP000727962">
    <property type="component" value="Unassembled WGS sequence"/>
</dbReference>
<protein>
    <submittedName>
        <fullName evidence="1">Uncharacterized protein</fullName>
    </submittedName>
</protein>
<organism evidence="1 2">
    <name type="scientific">Fimbriimonas ginsengisoli</name>
    <dbReference type="NCBI Taxonomy" id="1005039"/>
    <lineage>
        <taxon>Bacteria</taxon>
        <taxon>Bacillati</taxon>
        <taxon>Armatimonadota</taxon>
        <taxon>Fimbriimonadia</taxon>
        <taxon>Fimbriimonadales</taxon>
        <taxon>Fimbriimonadaceae</taxon>
        <taxon>Fimbriimonas</taxon>
    </lineage>
</organism>
<name>A0A931LW63_FIMGI</name>
<gene>
    <name evidence="1" type="ORF">HYR64_09590</name>
</gene>
<comment type="caution">
    <text evidence="1">The sequence shown here is derived from an EMBL/GenBank/DDBJ whole genome shotgun (WGS) entry which is preliminary data.</text>
</comment>
<dbReference type="EMBL" id="JACOSL010000059">
    <property type="protein sequence ID" value="MBI1757344.1"/>
    <property type="molecule type" value="Genomic_DNA"/>
</dbReference>
<accession>A0A931LW63</accession>
<dbReference type="AlphaFoldDB" id="A0A931LW63"/>
<sequence length="305" mass="33137">MERSLRLLLEGVIDYAGLFPPAKLDMEAAVEEYLELVQGEHAWLVSRFACSASHLGELAAELEKYPLAGPVPVAVIGSASKDRHHWEAGLVHDVHAVSTFRSSAGRRASMEAFEAKAPDNRHIETYLREVEGIVPTEIFIELPWEDGMEESLAAIAESDFAYAKARTGGIEPSMYPSVPELAGFLQQCAQLDLPFKLTAGLHHPLPTHDTPTGGHMHGFLNVLAATTLCAAHDLSRREIEALLETDEPSRFRFTDSALAWGGFEASLAEIEAGRDLFLSFGSCSVLEPVEGLASAGFVRLASADR</sequence>
<proteinExistence type="predicted"/>